<keyword evidence="3" id="KW-1185">Reference proteome</keyword>
<dbReference type="PROSITE" id="PS50181">
    <property type="entry name" value="FBOX"/>
    <property type="match status" value="1"/>
</dbReference>
<dbReference type="SUPFAM" id="SSF81383">
    <property type="entry name" value="F-box domain"/>
    <property type="match status" value="1"/>
</dbReference>
<dbReference type="InterPro" id="IPR001810">
    <property type="entry name" value="F-box_dom"/>
</dbReference>
<dbReference type="AlphaFoldDB" id="A0A8H6YA83"/>
<organism evidence="2 3">
    <name type="scientific">Mycena sanguinolenta</name>
    <dbReference type="NCBI Taxonomy" id="230812"/>
    <lineage>
        <taxon>Eukaryota</taxon>
        <taxon>Fungi</taxon>
        <taxon>Dikarya</taxon>
        <taxon>Basidiomycota</taxon>
        <taxon>Agaricomycotina</taxon>
        <taxon>Agaricomycetes</taxon>
        <taxon>Agaricomycetidae</taxon>
        <taxon>Agaricales</taxon>
        <taxon>Marasmiineae</taxon>
        <taxon>Mycenaceae</taxon>
        <taxon>Mycena</taxon>
    </lineage>
</organism>
<dbReference type="Pfam" id="PF12937">
    <property type="entry name" value="F-box-like"/>
    <property type="match status" value="1"/>
</dbReference>
<dbReference type="EMBL" id="JACAZH010000010">
    <property type="protein sequence ID" value="KAF7357273.1"/>
    <property type="molecule type" value="Genomic_DNA"/>
</dbReference>
<evidence type="ECO:0000313" key="2">
    <source>
        <dbReference type="EMBL" id="KAF7357273.1"/>
    </source>
</evidence>
<evidence type="ECO:0000259" key="1">
    <source>
        <dbReference type="PROSITE" id="PS50181"/>
    </source>
</evidence>
<dbReference type="InterPro" id="IPR032675">
    <property type="entry name" value="LRR_dom_sf"/>
</dbReference>
<dbReference type="Gene3D" id="3.80.10.10">
    <property type="entry name" value="Ribonuclease Inhibitor"/>
    <property type="match status" value="1"/>
</dbReference>
<dbReference type="SUPFAM" id="SSF52047">
    <property type="entry name" value="RNI-like"/>
    <property type="match status" value="1"/>
</dbReference>
<proteinExistence type="predicted"/>
<dbReference type="Proteomes" id="UP000623467">
    <property type="component" value="Unassembled WGS sequence"/>
</dbReference>
<name>A0A8H6YA83_9AGAR</name>
<protein>
    <submittedName>
        <fullName evidence="2">F-box domain-containing protein</fullName>
    </submittedName>
</protein>
<reference evidence="2" key="1">
    <citation type="submission" date="2020-05" db="EMBL/GenBank/DDBJ databases">
        <title>Mycena genomes resolve the evolution of fungal bioluminescence.</title>
        <authorList>
            <person name="Tsai I.J."/>
        </authorList>
    </citation>
    <scope>NUCLEOTIDE SEQUENCE</scope>
    <source>
        <strain evidence="2">160909Yilan</strain>
    </source>
</reference>
<sequence length="464" mass="52345">MDRIPVEVWLQVFSILDRGDWIFLHRVSRAFHRISRPLLFKHLHFYPYAAVPYYGRTTPEFLIPGEVEIKRTIRRLRFWTSDDVAPLVRECTVAPQTIGSAERGSYAACHDGDVLLRTFVQLLPRLTNLRKLSAFSVEFKQPFIDALVSVPNLKEIELGSCVTKEGITADHQLNVERLSFLDADRYGYETVGAQNWFSIVDMQMLTHLCLLSRNAVRTILNAGTAAPAFLNVVALAVDVNSLKQPRDLVALRRFPAVRQVHISMYVEPPQPSNPSLFPVLDTYHGPPEFLMFLDSRAPLRRLQIDQCLPARVGRILEFCAHTLRGVTKLTVSFDGLPIVAFHPIVEAFPSLVEFRMHVSLYWATPPGEIFTAQSLYLDLAEASPFPSGLQAITIVWWSDNGPDGLEVVPAAQAAWATLSAAHSELWRAQFAWPGAGCVFRRTADGESEEEIHERLETPIIDDFM</sequence>
<gene>
    <name evidence="2" type="ORF">MSAN_01322700</name>
</gene>
<dbReference type="InterPro" id="IPR036047">
    <property type="entry name" value="F-box-like_dom_sf"/>
</dbReference>
<accession>A0A8H6YA83</accession>
<evidence type="ECO:0000313" key="3">
    <source>
        <dbReference type="Proteomes" id="UP000623467"/>
    </source>
</evidence>
<feature type="domain" description="F-box" evidence="1">
    <location>
        <begin position="1"/>
        <end position="43"/>
    </location>
</feature>
<dbReference type="OrthoDB" id="2864564at2759"/>
<comment type="caution">
    <text evidence="2">The sequence shown here is derived from an EMBL/GenBank/DDBJ whole genome shotgun (WGS) entry which is preliminary data.</text>
</comment>